<keyword evidence="1 5" id="KW-0699">rRNA-binding</keyword>
<evidence type="ECO:0000256" key="3">
    <source>
        <dbReference type="ARBA" id="ARBA00022980"/>
    </source>
</evidence>
<dbReference type="Pfam" id="PF01386">
    <property type="entry name" value="Ribosomal_L25p"/>
    <property type="match status" value="1"/>
</dbReference>
<keyword evidence="4 5" id="KW-0687">Ribonucleoprotein</keyword>
<protein>
    <recommendedName>
        <fullName evidence="5">Large ribosomal subunit protein bL25</fullName>
    </recommendedName>
</protein>
<dbReference type="SUPFAM" id="SSF50715">
    <property type="entry name" value="Ribosomal protein L25-like"/>
    <property type="match status" value="1"/>
</dbReference>
<dbReference type="InterPro" id="IPR011035">
    <property type="entry name" value="Ribosomal_bL25/Gln-tRNA_synth"/>
</dbReference>
<evidence type="ECO:0000313" key="7">
    <source>
        <dbReference type="EMBL" id="GLP96469.1"/>
    </source>
</evidence>
<dbReference type="InterPro" id="IPR020055">
    <property type="entry name" value="Ribosomal_bL25_short"/>
</dbReference>
<keyword evidence="8" id="KW-1185">Reference proteome</keyword>
<dbReference type="InterPro" id="IPR001021">
    <property type="entry name" value="Ribosomal_bL25_long"/>
</dbReference>
<dbReference type="Proteomes" id="UP001161422">
    <property type="component" value="Unassembled WGS sequence"/>
</dbReference>
<feature type="domain" description="Large ribosomal subunit protein bL25 L25" evidence="6">
    <location>
        <begin position="6"/>
        <end position="92"/>
    </location>
</feature>
<keyword evidence="2 5" id="KW-0694">RNA-binding</keyword>
<evidence type="ECO:0000256" key="5">
    <source>
        <dbReference type="HAMAP-Rule" id="MF_01336"/>
    </source>
</evidence>
<gene>
    <name evidence="5 7" type="primary">rplY</name>
    <name evidence="7" type="ORF">GCM10007895_17750</name>
</gene>
<comment type="similarity">
    <text evidence="5">Belongs to the bacterial ribosomal protein bL25 family.</text>
</comment>
<reference evidence="7" key="2">
    <citation type="submission" date="2023-01" db="EMBL/GenBank/DDBJ databases">
        <title>Draft genome sequence of Paraferrimonas sedimenticola strain NBRC 101628.</title>
        <authorList>
            <person name="Sun Q."/>
            <person name="Mori K."/>
        </authorList>
    </citation>
    <scope>NUCLEOTIDE SEQUENCE</scope>
    <source>
        <strain evidence="7">NBRC 101628</strain>
    </source>
</reference>
<dbReference type="HAMAP" id="MF_01336">
    <property type="entry name" value="Ribosomal_bL25"/>
    <property type="match status" value="1"/>
</dbReference>
<dbReference type="CDD" id="cd00495">
    <property type="entry name" value="Ribosomal_L25_TL5_CTC"/>
    <property type="match status" value="1"/>
</dbReference>
<dbReference type="NCBIfam" id="TIGR00731">
    <property type="entry name" value="bL25_bact_ctc"/>
    <property type="match status" value="1"/>
</dbReference>
<dbReference type="EMBL" id="BSNC01000004">
    <property type="protein sequence ID" value="GLP96469.1"/>
    <property type="molecule type" value="Genomic_DNA"/>
</dbReference>
<dbReference type="PANTHER" id="PTHR33284:SF1">
    <property type="entry name" value="RIBOSOMAL PROTEIN L25_GLN-TRNA SYNTHETASE, ANTI-CODON-BINDING DOMAIN-CONTAINING PROTEIN"/>
    <property type="match status" value="1"/>
</dbReference>
<evidence type="ECO:0000313" key="8">
    <source>
        <dbReference type="Proteomes" id="UP001161422"/>
    </source>
</evidence>
<keyword evidence="3 5" id="KW-0689">Ribosomal protein</keyword>
<dbReference type="RefSeq" id="WP_095505101.1">
    <property type="nucleotide sequence ID" value="NZ_BSNC01000004.1"/>
</dbReference>
<accession>A0AA37RW99</accession>
<dbReference type="GO" id="GO:0006412">
    <property type="term" value="P:translation"/>
    <property type="evidence" value="ECO:0007669"/>
    <property type="project" value="UniProtKB-UniRule"/>
</dbReference>
<reference evidence="7" key="1">
    <citation type="journal article" date="2014" name="Int. J. Syst. Evol. Microbiol.">
        <title>Complete genome sequence of Corynebacterium casei LMG S-19264T (=DSM 44701T), isolated from a smear-ripened cheese.</title>
        <authorList>
            <consortium name="US DOE Joint Genome Institute (JGI-PGF)"/>
            <person name="Walter F."/>
            <person name="Albersmeier A."/>
            <person name="Kalinowski J."/>
            <person name="Ruckert C."/>
        </authorList>
    </citation>
    <scope>NUCLEOTIDE SEQUENCE</scope>
    <source>
        <strain evidence="7">NBRC 101628</strain>
    </source>
</reference>
<dbReference type="PANTHER" id="PTHR33284">
    <property type="entry name" value="RIBOSOMAL PROTEIN L25/GLN-TRNA SYNTHETASE, ANTI-CODON-BINDING DOMAIN-CONTAINING PROTEIN"/>
    <property type="match status" value="1"/>
</dbReference>
<name>A0AA37RW99_9GAMM</name>
<dbReference type="FunFam" id="2.40.240.10:FF:000002">
    <property type="entry name" value="50S ribosomal protein L25"/>
    <property type="match status" value="1"/>
</dbReference>
<evidence type="ECO:0000256" key="2">
    <source>
        <dbReference type="ARBA" id="ARBA00022884"/>
    </source>
</evidence>
<sequence>MSFVFEATQREEIGKGASRRLRHAGQIPAVIYGPGKEPVSVVLDHDKVFHAQEKAEFYSEVLTIVVAGTEHKVKVQDIQRHAFKPKLVHLDFKFA</sequence>
<comment type="subunit">
    <text evidence="5">Part of the 50S ribosomal subunit; part of the 5S rRNA/L5/L18/L25 subcomplex. Contacts the 5S rRNA. Binds to the 5S rRNA independently of L5 and L18.</text>
</comment>
<evidence type="ECO:0000259" key="6">
    <source>
        <dbReference type="Pfam" id="PF01386"/>
    </source>
</evidence>
<evidence type="ECO:0000256" key="1">
    <source>
        <dbReference type="ARBA" id="ARBA00022730"/>
    </source>
</evidence>
<comment type="caution">
    <text evidence="7">The sequence shown here is derived from an EMBL/GenBank/DDBJ whole genome shotgun (WGS) entry which is preliminary data.</text>
</comment>
<proteinExistence type="inferred from homology"/>
<dbReference type="GO" id="GO:0003735">
    <property type="term" value="F:structural constituent of ribosome"/>
    <property type="evidence" value="ECO:0007669"/>
    <property type="project" value="InterPro"/>
</dbReference>
<comment type="function">
    <text evidence="5">This is one of the proteins that binds to the 5S RNA in the ribosome where it forms part of the central protuberance.</text>
</comment>
<dbReference type="InterPro" id="IPR020056">
    <property type="entry name" value="Rbsml_bL25/Gln-tRNA_synth_N"/>
</dbReference>
<dbReference type="NCBIfam" id="NF004612">
    <property type="entry name" value="PRK05943.1"/>
    <property type="match status" value="1"/>
</dbReference>
<dbReference type="InterPro" id="IPR029751">
    <property type="entry name" value="Ribosomal_L25_dom"/>
</dbReference>
<dbReference type="Gene3D" id="2.40.240.10">
    <property type="entry name" value="Ribosomal Protein L25, Chain P"/>
    <property type="match status" value="1"/>
</dbReference>
<dbReference type="InterPro" id="IPR020930">
    <property type="entry name" value="Ribosomal_uL5_bac-type"/>
</dbReference>
<evidence type="ECO:0000256" key="4">
    <source>
        <dbReference type="ARBA" id="ARBA00023274"/>
    </source>
</evidence>
<dbReference type="GO" id="GO:0008097">
    <property type="term" value="F:5S rRNA binding"/>
    <property type="evidence" value="ECO:0007669"/>
    <property type="project" value="InterPro"/>
</dbReference>
<organism evidence="7 8">
    <name type="scientific">Paraferrimonas sedimenticola</name>
    <dbReference type="NCBI Taxonomy" id="375674"/>
    <lineage>
        <taxon>Bacteria</taxon>
        <taxon>Pseudomonadati</taxon>
        <taxon>Pseudomonadota</taxon>
        <taxon>Gammaproteobacteria</taxon>
        <taxon>Alteromonadales</taxon>
        <taxon>Ferrimonadaceae</taxon>
        <taxon>Paraferrimonas</taxon>
    </lineage>
</organism>
<dbReference type="AlphaFoldDB" id="A0AA37RW99"/>
<dbReference type="GO" id="GO:0022625">
    <property type="term" value="C:cytosolic large ribosomal subunit"/>
    <property type="evidence" value="ECO:0007669"/>
    <property type="project" value="TreeGrafter"/>
</dbReference>